<comment type="caution">
    <text evidence="1">The sequence shown here is derived from an EMBL/GenBank/DDBJ whole genome shotgun (WGS) entry which is preliminary data.</text>
</comment>
<dbReference type="EMBL" id="JABANN010000611">
    <property type="protein sequence ID" value="KAF4655967.1"/>
    <property type="molecule type" value="Genomic_DNA"/>
</dbReference>
<accession>A0A7J6L1R4</accession>
<protein>
    <submittedName>
        <fullName evidence="1">Uncharacterized protein</fullName>
    </submittedName>
</protein>
<gene>
    <name evidence="2" type="ORF">FOL46_008057</name>
    <name evidence="1" type="ORF">FOZ61_008911</name>
</gene>
<dbReference type="AlphaFoldDB" id="A0A7J6L1R4"/>
<evidence type="ECO:0000313" key="3">
    <source>
        <dbReference type="Proteomes" id="UP000570595"/>
    </source>
</evidence>
<dbReference type="Proteomes" id="UP000570595">
    <property type="component" value="Unassembled WGS sequence"/>
</dbReference>
<evidence type="ECO:0000313" key="2">
    <source>
        <dbReference type="EMBL" id="KAF4655967.1"/>
    </source>
</evidence>
<proteinExistence type="predicted"/>
<reference evidence="3 4" key="1">
    <citation type="submission" date="2020-04" db="EMBL/GenBank/DDBJ databases">
        <title>Perkinsus olseni comparative genomics.</title>
        <authorList>
            <person name="Bogema D.R."/>
        </authorList>
    </citation>
    <scope>NUCLEOTIDE SEQUENCE [LARGE SCALE GENOMIC DNA]</scope>
    <source>
        <strain evidence="1">ATCC PRA-179</strain>
        <strain evidence="2">ATCC PRA-31</strain>
    </source>
</reference>
<name>A0A7J6L1R4_PEROL</name>
<evidence type="ECO:0000313" key="4">
    <source>
        <dbReference type="Proteomes" id="UP000572268"/>
    </source>
</evidence>
<dbReference type="OrthoDB" id="10347829at2759"/>
<organism evidence="1 3">
    <name type="scientific">Perkinsus olseni</name>
    <name type="common">Perkinsus atlanticus</name>
    <dbReference type="NCBI Taxonomy" id="32597"/>
    <lineage>
        <taxon>Eukaryota</taxon>
        <taxon>Sar</taxon>
        <taxon>Alveolata</taxon>
        <taxon>Perkinsozoa</taxon>
        <taxon>Perkinsea</taxon>
        <taxon>Perkinsida</taxon>
        <taxon>Perkinsidae</taxon>
        <taxon>Perkinsus</taxon>
    </lineage>
</organism>
<dbReference type="EMBL" id="JABAHT010000612">
    <property type="protein sequence ID" value="KAF4653543.1"/>
    <property type="molecule type" value="Genomic_DNA"/>
</dbReference>
<sequence length="144" mass="15332">MSFRSFAVDWEAPESPRLYLKVFSQPDALPGIETSVNASGEGGVYERPVGKCKQQGPGKVSGCSCNQPYTMAGVQNDAGKLLAVVCTEKCSEASSCPEPPKGSVECKPFKFCLINCENDKDCPGKGALCKSTDDPKGHACMYPL</sequence>
<dbReference type="Proteomes" id="UP000572268">
    <property type="component" value="Unassembled WGS sequence"/>
</dbReference>
<evidence type="ECO:0000313" key="1">
    <source>
        <dbReference type="EMBL" id="KAF4653543.1"/>
    </source>
</evidence>